<dbReference type="Pfam" id="PF20914">
    <property type="entry name" value="DNA_pol_IIIA_C"/>
    <property type="match status" value="1"/>
</dbReference>
<dbReference type="Pfam" id="PF14579">
    <property type="entry name" value="HHH_6"/>
    <property type="match status" value="1"/>
</dbReference>
<comment type="subcellular location">
    <subcellularLocation>
        <location evidence="1">Cytoplasm</location>
    </subcellularLocation>
</comment>
<dbReference type="PANTHER" id="PTHR32294:SF0">
    <property type="entry name" value="DNA POLYMERASE III SUBUNIT ALPHA"/>
    <property type="match status" value="1"/>
</dbReference>
<dbReference type="GO" id="GO:0003676">
    <property type="term" value="F:nucleic acid binding"/>
    <property type="evidence" value="ECO:0007669"/>
    <property type="project" value="InterPro"/>
</dbReference>
<organism evidence="11 12">
    <name type="scientific">Alkalimarinus sediminis</name>
    <dbReference type="NCBI Taxonomy" id="1632866"/>
    <lineage>
        <taxon>Bacteria</taxon>
        <taxon>Pseudomonadati</taxon>
        <taxon>Pseudomonadota</taxon>
        <taxon>Gammaproteobacteria</taxon>
        <taxon>Alteromonadales</taxon>
        <taxon>Alteromonadaceae</taxon>
        <taxon>Alkalimarinus</taxon>
    </lineage>
</organism>
<dbReference type="InterPro" id="IPR004365">
    <property type="entry name" value="NA-bd_OB_tRNA"/>
</dbReference>
<protein>
    <recommendedName>
        <fullName evidence="3">DNA polymerase III subunit alpha</fullName>
        <ecNumber evidence="2">2.7.7.7</ecNumber>
    </recommendedName>
</protein>
<evidence type="ECO:0000259" key="10">
    <source>
        <dbReference type="SMART" id="SM00481"/>
    </source>
</evidence>
<dbReference type="Proteomes" id="UP001164472">
    <property type="component" value="Chromosome"/>
</dbReference>
<dbReference type="GO" id="GO:0003887">
    <property type="term" value="F:DNA-directed DNA polymerase activity"/>
    <property type="evidence" value="ECO:0007669"/>
    <property type="project" value="UniProtKB-KW"/>
</dbReference>
<keyword evidence="6 11" id="KW-0548">Nucleotidyltransferase</keyword>
<dbReference type="SUPFAM" id="SSF89550">
    <property type="entry name" value="PHP domain-like"/>
    <property type="match status" value="1"/>
</dbReference>
<dbReference type="Gene3D" id="3.20.20.140">
    <property type="entry name" value="Metal-dependent hydrolases"/>
    <property type="match status" value="1"/>
</dbReference>
<dbReference type="InterPro" id="IPR016195">
    <property type="entry name" value="Pol/histidinol_Pase-like"/>
</dbReference>
<dbReference type="GO" id="GO:0006260">
    <property type="term" value="P:DNA replication"/>
    <property type="evidence" value="ECO:0007669"/>
    <property type="project" value="UniProtKB-KW"/>
</dbReference>
<feature type="domain" description="Polymerase/histidinol phosphatase N-terminal" evidence="10">
    <location>
        <begin position="6"/>
        <end position="73"/>
    </location>
</feature>
<dbReference type="InterPro" id="IPR004013">
    <property type="entry name" value="PHP_dom"/>
</dbReference>
<evidence type="ECO:0000256" key="7">
    <source>
        <dbReference type="ARBA" id="ARBA00022705"/>
    </source>
</evidence>
<dbReference type="InterPro" id="IPR040982">
    <property type="entry name" value="DNA_pol3_finger"/>
</dbReference>
<evidence type="ECO:0000256" key="2">
    <source>
        <dbReference type="ARBA" id="ARBA00012417"/>
    </source>
</evidence>
<dbReference type="FunFam" id="1.10.10.1600:FF:000001">
    <property type="entry name" value="DNA polymerase III subunit alpha"/>
    <property type="match status" value="1"/>
</dbReference>
<dbReference type="InterPro" id="IPR011708">
    <property type="entry name" value="DNA_pol3_alpha_NTPase_dom"/>
</dbReference>
<dbReference type="FunFam" id="1.10.150.870:FF:000001">
    <property type="entry name" value="DNA polymerase III subunit alpha"/>
    <property type="match status" value="1"/>
</dbReference>
<dbReference type="InterPro" id="IPR048472">
    <property type="entry name" value="DNA_pol_IIIA_C"/>
</dbReference>
<evidence type="ECO:0000256" key="9">
    <source>
        <dbReference type="ARBA" id="ARBA00049244"/>
    </source>
</evidence>
<dbReference type="PANTHER" id="PTHR32294">
    <property type="entry name" value="DNA POLYMERASE III SUBUNIT ALPHA"/>
    <property type="match status" value="1"/>
</dbReference>
<dbReference type="InterPro" id="IPR029460">
    <property type="entry name" value="DNAPol_HHH"/>
</dbReference>
<keyword evidence="7" id="KW-0235">DNA replication</keyword>
<dbReference type="EC" id="2.7.7.7" evidence="2"/>
<keyword evidence="4" id="KW-0963">Cytoplasm</keyword>
<dbReference type="GO" id="GO:0005737">
    <property type="term" value="C:cytoplasm"/>
    <property type="evidence" value="ECO:0007669"/>
    <property type="project" value="UniProtKB-SubCell"/>
</dbReference>
<dbReference type="InterPro" id="IPR003141">
    <property type="entry name" value="Pol/His_phosphatase_N"/>
</dbReference>
<keyword evidence="12" id="KW-1185">Reference proteome</keyword>
<dbReference type="SMART" id="SM00481">
    <property type="entry name" value="POLIIIAc"/>
    <property type="match status" value="1"/>
</dbReference>
<dbReference type="AlphaFoldDB" id="A0A9E8KK14"/>
<dbReference type="InterPro" id="IPR049821">
    <property type="entry name" value="PolIIIA_DnaE1_PHP"/>
</dbReference>
<keyword evidence="5 11" id="KW-0808">Transferase</keyword>
<dbReference type="RefSeq" id="WP_251810554.1">
    <property type="nucleotide sequence ID" value="NZ_CP101527.1"/>
</dbReference>
<dbReference type="Pfam" id="PF01336">
    <property type="entry name" value="tRNA_anti-codon"/>
    <property type="match status" value="1"/>
</dbReference>
<dbReference type="Gene3D" id="1.10.150.870">
    <property type="match status" value="1"/>
</dbReference>
<proteinExistence type="predicted"/>
<dbReference type="CDD" id="cd07433">
    <property type="entry name" value="PHP_PolIIIA_DnaE1"/>
    <property type="match status" value="1"/>
</dbReference>
<accession>A0A9E8KK14</accession>
<dbReference type="InterPro" id="IPR012340">
    <property type="entry name" value="NA-bd_OB-fold"/>
</dbReference>
<dbReference type="Gene3D" id="2.40.50.140">
    <property type="entry name" value="Nucleic acid-binding proteins"/>
    <property type="match status" value="1"/>
</dbReference>
<evidence type="ECO:0000313" key="12">
    <source>
        <dbReference type="Proteomes" id="UP001164472"/>
    </source>
</evidence>
<name>A0A9E8KK14_9ALTE</name>
<reference evidence="11" key="1">
    <citation type="submission" date="2022-07" db="EMBL/GenBank/DDBJ databases">
        <title>Alkalimarinus sp. nov., isolated from gut of a Alitta virens.</title>
        <authorList>
            <person name="Yang A.I."/>
            <person name="Shin N.-R."/>
        </authorList>
    </citation>
    <scope>NUCLEOTIDE SEQUENCE</scope>
    <source>
        <strain evidence="11">FA028</strain>
    </source>
</reference>
<sequence>MSVPFVHLKVHSEFSLVDGAVRLKPMIKKVADYKMPAVALTDQSNMCALVKFYTGAMGAGIKPIIGVDLWLRNLEDDSNPSRITLYARNDVGYRNITELVSRGFTEGQRHDKAIIDKEWIEEAAEGVIALSGAKIGEIGRALLTGKKELAKERLSYWMSVFPDAFYLELQRTGRVNDEECVHLSVELAAEMGCPVVATNDVHFIATEDFEAHETRVCIHDSCTIDDPRRNKFYSPEQYLKSPEEMAELFSDIPEALENTLEIAKRCNVEVQLGEYFLPNYPIPEGMTMDEFFRKISQEGLEERLETILDKNAEDYEEKRKPYLERLTFELDIIIQMGFPGYFLIVMDFIQWSKNNDIPVGPGRGSGAGSLVAYVLKITDLDPLQYDLLFERFLNPERVSMPDFDIDFCMDGRDRVIAYVADNYGRNAVSQIITFGTMAAKAVVRDVARVQGKSYGLADRLSKMIPFEIGMTLAKAVDAEPALKEFLEQDEDAQEIWEMALKLEGLTRNTGKHAGGVVIAPTKLTDFSPLHCDEEGDGLVTQFDKNDVESAGLVKFDFLGLRTLTIVDWALKMINARKMAHDPVNIDRIPLDDPPSFALLKRAETTAVFQLESRGMKDLVSRLQPDDLEDMIALVALFRPGPLESGMVDDFIARKHGKADVAYPHVDFQHECLKPILEPTYGVIVYQEQVMQIAQALAGYTLGGADMLRRAMGKKKPEEMEKQRAIFAEGAKGQGIDPDLAMKIFDLVEKFAGYGFNKSHSAAYALVSYQTLWLKTHYPAEFMAAVLTADMQNTDKVVILVEECRRMELDLVLPDVNVSEYTFTVDEDDRVVYGLGAIKGLGEGPIESLIEARKAGGPFTSLFDFCDRVDMKKVNKRALEALIKSGAMDKIGPSRGRLMASIEEAGRRADQNSRNQSVGMDDMFGEVISDETEDVYAESANIREWSEKERLKLEKDTLGLYLTGHPFDEYEKEVRQFAKTPIADIQPGKGNINIAGLIVAVRTMKNKKGNTMAFVTIDDRTARTEIAFFADSYEQNRELLISDTILIVDGEVSIDDYSGSTKMRVNSAYDIVSARMRHGKALYLKVDEGVFVNGFLNELEETLTPYKGEGCKVAIDYHRSDARSMIELGNEWQVKPTDELIQGLRYVLGDSNVKMRYRD</sequence>
<dbReference type="Pfam" id="PF17657">
    <property type="entry name" value="DNA_pol3_finger"/>
    <property type="match status" value="1"/>
</dbReference>
<dbReference type="GO" id="GO:0008408">
    <property type="term" value="F:3'-5' exonuclease activity"/>
    <property type="evidence" value="ECO:0007669"/>
    <property type="project" value="InterPro"/>
</dbReference>
<dbReference type="Pfam" id="PF02811">
    <property type="entry name" value="PHP"/>
    <property type="match status" value="1"/>
</dbReference>
<evidence type="ECO:0000256" key="5">
    <source>
        <dbReference type="ARBA" id="ARBA00022679"/>
    </source>
</evidence>
<evidence type="ECO:0000313" key="11">
    <source>
        <dbReference type="EMBL" id="UZW75621.1"/>
    </source>
</evidence>
<dbReference type="SUPFAM" id="SSF50249">
    <property type="entry name" value="Nucleic acid-binding proteins"/>
    <property type="match status" value="1"/>
</dbReference>
<dbReference type="InterPro" id="IPR004805">
    <property type="entry name" value="DnaE2/DnaE/PolC"/>
</dbReference>
<dbReference type="CDD" id="cd04485">
    <property type="entry name" value="DnaE_OBF"/>
    <property type="match status" value="1"/>
</dbReference>
<keyword evidence="8" id="KW-0239">DNA-directed DNA polymerase</keyword>
<gene>
    <name evidence="11" type="primary">dnaE</name>
    <name evidence="11" type="ORF">NNL22_03220</name>
</gene>
<evidence type="ECO:0000256" key="1">
    <source>
        <dbReference type="ARBA" id="ARBA00004496"/>
    </source>
</evidence>
<evidence type="ECO:0000256" key="6">
    <source>
        <dbReference type="ARBA" id="ARBA00022695"/>
    </source>
</evidence>
<evidence type="ECO:0000256" key="3">
    <source>
        <dbReference type="ARBA" id="ARBA00019114"/>
    </source>
</evidence>
<dbReference type="InterPro" id="IPR041931">
    <property type="entry name" value="DNA_pol3_alpha_thumb_dom"/>
</dbReference>
<dbReference type="Gene3D" id="1.10.10.1600">
    <property type="entry name" value="Bacterial DNA polymerase III alpha subunit, thumb domain"/>
    <property type="match status" value="1"/>
</dbReference>
<dbReference type="NCBIfam" id="TIGR00594">
    <property type="entry name" value="polc"/>
    <property type="match status" value="1"/>
</dbReference>
<comment type="catalytic activity">
    <reaction evidence="9">
        <text>DNA(n) + a 2'-deoxyribonucleoside 5'-triphosphate = DNA(n+1) + diphosphate</text>
        <dbReference type="Rhea" id="RHEA:22508"/>
        <dbReference type="Rhea" id="RHEA-COMP:17339"/>
        <dbReference type="Rhea" id="RHEA-COMP:17340"/>
        <dbReference type="ChEBI" id="CHEBI:33019"/>
        <dbReference type="ChEBI" id="CHEBI:61560"/>
        <dbReference type="ChEBI" id="CHEBI:173112"/>
        <dbReference type="EC" id="2.7.7.7"/>
    </reaction>
</comment>
<dbReference type="EMBL" id="CP101527">
    <property type="protein sequence ID" value="UZW75621.1"/>
    <property type="molecule type" value="Genomic_DNA"/>
</dbReference>
<evidence type="ECO:0000256" key="8">
    <source>
        <dbReference type="ARBA" id="ARBA00022932"/>
    </source>
</evidence>
<evidence type="ECO:0000256" key="4">
    <source>
        <dbReference type="ARBA" id="ARBA00022490"/>
    </source>
</evidence>
<dbReference type="NCBIfam" id="NF004226">
    <property type="entry name" value="PRK05673.1"/>
    <property type="match status" value="1"/>
</dbReference>
<dbReference type="KEGG" id="asem:NNL22_03220"/>
<dbReference type="Pfam" id="PF07733">
    <property type="entry name" value="DNA_pol3_alpha"/>
    <property type="match status" value="1"/>
</dbReference>